<reference evidence="2 3" key="1">
    <citation type="submission" date="2019-09" db="EMBL/GenBank/DDBJ databases">
        <title>Phylogeny of genus Pseudoclavibacter and closely related genus.</title>
        <authorList>
            <person name="Li Y."/>
        </authorList>
    </citation>
    <scope>NUCLEOTIDE SEQUENCE [LARGE SCALE GENOMIC DNA]</scope>
    <source>
        <strain evidence="2 3">THG-MD12</strain>
    </source>
</reference>
<dbReference type="Proteomes" id="UP000490386">
    <property type="component" value="Unassembled WGS sequence"/>
</dbReference>
<keyword evidence="3" id="KW-1185">Reference proteome</keyword>
<dbReference type="EMBL" id="WBJX01000002">
    <property type="protein sequence ID" value="KAB1638637.1"/>
    <property type="molecule type" value="Genomic_DNA"/>
</dbReference>
<comment type="caution">
    <text evidence="2">The sequence shown here is derived from an EMBL/GenBank/DDBJ whole genome shotgun (WGS) entry which is preliminary data.</text>
</comment>
<organism evidence="2 3">
    <name type="scientific">Pseudoclavibacter terrae</name>
    <dbReference type="NCBI Taxonomy" id="1530195"/>
    <lineage>
        <taxon>Bacteria</taxon>
        <taxon>Bacillati</taxon>
        <taxon>Actinomycetota</taxon>
        <taxon>Actinomycetes</taxon>
        <taxon>Micrococcales</taxon>
        <taxon>Microbacteriaceae</taxon>
        <taxon>Pseudoclavibacter</taxon>
    </lineage>
</organism>
<name>A0A7J5B3N2_9MICO</name>
<gene>
    <name evidence="2" type="ORF">F8O03_09195</name>
</gene>
<protein>
    <submittedName>
        <fullName evidence="2">Uncharacterized protein</fullName>
    </submittedName>
</protein>
<proteinExistence type="predicted"/>
<feature type="compositionally biased region" description="Low complexity" evidence="1">
    <location>
        <begin position="28"/>
        <end position="43"/>
    </location>
</feature>
<evidence type="ECO:0000313" key="2">
    <source>
        <dbReference type="EMBL" id="KAB1638637.1"/>
    </source>
</evidence>
<accession>A0A7J5B3N2</accession>
<feature type="compositionally biased region" description="Low complexity" evidence="1">
    <location>
        <begin position="53"/>
        <end position="65"/>
    </location>
</feature>
<evidence type="ECO:0000313" key="3">
    <source>
        <dbReference type="Proteomes" id="UP000490386"/>
    </source>
</evidence>
<feature type="region of interest" description="Disordered" evidence="1">
    <location>
        <begin position="1"/>
        <end position="65"/>
    </location>
</feature>
<dbReference type="AlphaFoldDB" id="A0A7J5B3N2"/>
<evidence type="ECO:0000256" key="1">
    <source>
        <dbReference type="SAM" id="MobiDB-lite"/>
    </source>
</evidence>
<sequence>MHPSSLPRRRASAWADAETPPLAQTEPARLAGARRAGRGTALTARRRSRARTRTGAGAARAAALR</sequence>